<sequence>GLLSILRKLKSAPDQEVRILLLGLDNAGKTTLLKQLASEDITHITPTQGFNIKSVQAQGFKLNVWDIGGQRKIRPYWRNYFENTDILIYVIDSADRKRFEETGQELAELVDEEKLSGVPVLIFANKQDLLTAAPAAEIAEGLNLHTIRDRVWQIQSCSALTGEGVSVRRQYLLSNNSFYRGLNEKGIPAILDQTIQYICCKTKLNKTNTVWCVELEVAAFAEAKFLIRCTLLLQLKFSTIFCPPT</sequence>
<dbReference type="EMBL" id="JAIPUX010001880">
    <property type="protein sequence ID" value="KAH0623789.1"/>
    <property type="molecule type" value="Genomic_DNA"/>
</dbReference>
<reference evidence="7 8" key="1">
    <citation type="journal article" date="2022" name="Gigascience">
        <title>A chromosome-level genome assembly and annotation of the desert horned lizard, Phrynosoma platyrhinos, provides insight into chromosomal rearrangements among reptiles.</title>
        <authorList>
            <person name="Koochekian N."/>
            <person name="Ascanio A."/>
            <person name="Farleigh K."/>
            <person name="Card D.C."/>
            <person name="Schield D.R."/>
            <person name="Castoe T.A."/>
            <person name="Jezkova T."/>
        </authorList>
    </citation>
    <scope>NUCLEOTIDE SEQUENCE [LARGE SCALE GENOMIC DNA]</scope>
    <source>
        <strain evidence="7">NK-2021</strain>
    </source>
</reference>
<feature type="non-terminal residue" evidence="7">
    <location>
        <position position="1"/>
    </location>
</feature>
<dbReference type="PRINTS" id="PR00328">
    <property type="entry name" value="SAR1GTPBP"/>
</dbReference>
<accession>A0ABQ7T239</accession>
<dbReference type="Proteomes" id="UP000826234">
    <property type="component" value="Unassembled WGS sequence"/>
</dbReference>
<comment type="caution">
    <text evidence="7">The sequence shown here is derived from an EMBL/GenBank/DDBJ whole genome shotgun (WGS) entry which is preliminary data.</text>
</comment>
<keyword evidence="4 6" id="KW-0547">Nucleotide-binding</keyword>
<evidence type="ECO:0008006" key="9">
    <source>
        <dbReference type="Google" id="ProtNLM"/>
    </source>
</evidence>
<protein>
    <recommendedName>
        <fullName evidence="9">ADP-ribosylation factor-like protein 3</fullName>
    </recommendedName>
</protein>
<dbReference type="SMART" id="SM00175">
    <property type="entry name" value="RAB"/>
    <property type="match status" value="1"/>
</dbReference>
<evidence type="ECO:0000256" key="2">
    <source>
        <dbReference type="ARBA" id="ARBA00010290"/>
    </source>
</evidence>
<evidence type="ECO:0000256" key="1">
    <source>
        <dbReference type="ARBA" id="ARBA00004300"/>
    </source>
</evidence>
<dbReference type="InterPro" id="IPR044612">
    <property type="entry name" value="ARL2/3"/>
</dbReference>
<dbReference type="SMART" id="SM00177">
    <property type="entry name" value="ARF"/>
    <property type="match status" value="1"/>
</dbReference>
<proteinExistence type="inferred from homology"/>
<keyword evidence="3" id="KW-0519">Myristate</keyword>
<dbReference type="SMART" id="SM00178">
    <property type="entry name" value="SAR"/>
    <property type="match status" value="1"/>
</dbReference>
<dbReference type="InterPro" id="IPR006689">
    <property type="entry name" value="Small_GTPase_ARF/SAR"/>
</dbReference>
<evidence type="ECO:0000256" key="4">
    <source>
        <dbReference type="ARBA" id="ARBA00022741"/>
    </source>
</evidence>
<dbReference type="InterPro" id="IPR005225">
    <property type="entry name" value="Small_GTP-bd"/>
</dbReference>
<dbReference type="NCBIfam" id="TIGR00231">
    <property type="entry name" value="small_GTP"/>
    <property type="match status" value="1"/>
</dbReference>
<dbReference type="InterPro" id="IPR027417">
    <property type="entry name" value="P-loop_NTPase"/>
</dbReference>
<dbReference type="Gene3D" id="3.40.50.300">
    <property type="entry name" value="P-loop containing nucleotide triphosphate hydrolases"/>
    <property type="match status" value="1"/>
</dbReference>
<keyword evidence="5 6" id="KW-0342">GTP-binding</keyword>
<keyword evidence="3" id="KW-0449">Lipoprotein</keyword>
<evidence type="ECO:0000313" key="7">
    <source>
        <dbReference type="EMBL" id="KAH0623789.1"/>
    </source>
</evidence>
<dbReference type="PANTHER" id="PTHR45697">
    <property type="entry name" value="ADP-RIBOSYLATION FACTOR-LIKE PROTEIN 2-RELATED"/>
    <property type="match status" value="1"/>
</dbReference>
<dbReference type="SUPFAM" id="SSF52540">
    <property type="entry name" value="P-loop containing nucleoside triphosphate hydrolases"/>
    <property type="match status" value="1"/>
</dbReference>
<dbReference type="CDD" id="cd04155">
    <property type="entry name" value="Arl3"/>
    <property type="match status" value="1"/>
</dbReference>
<dbReference type="PROSITE" id="PS51417">
    <property type="entry name" value="ARF"/>
    <property type="match status" value="1"/>
</dbReference>
<evidence type="ECO:0000256" key="3">
    <source>
        <dbReference type="ARBA" id="ARBA00022707"/>
    </source>
</evidence>
<organism evidence="7 8">
    <name type="scientific">Phrynosoma platyrhinos</name>
    <name type="common">Desert horned lizard</name>
    <dbReference type="NCBI Taxonomy" id="52577"/>
    <lineage>
        <taxon>Eukaryota</taxon>
        <taxon>Metazoa</taxon>
        <taxon>Chordata</taxon>
        <taxon>Craniata</taxon>
        <taxon>Vertebrata</taxon>
        <taxon>Euteleostomi</taxon>
        <taxon>Lepidosauria</taxon>
        <taxon>Squamata</taxon>
        <taxon>Bifurcata</taxon>
        <taxon>Unidentata</taxon>
        <taxon>Episquamata</taxon>
        <taxon>Toxicofera</taxon>
        <taxon>Iguania</taxon>
        <taxon>Phrynosomatidae</taxon>
        <taxon>Phrynosomatinae</taxon>
        <taxon>Phrynosoma</taxon>
    </lineage>
</organism>
<gene>
    <name evidence="7" type="ORF">JD844_006911</name>
</gene>
<evidence type="ECO:0000313" key="8">
    <source>
        <dbReference type="Proteomes" id="UP000826234"/>
    </source>
</evidence>
<dbReference type="Pfam" id="PF00025">
    <property type="entry name" value="Arf"/>
    <property type="match status" value="1"/>
</dbReference>
<name>A0ABQ7T239_PHRPL</name>
<evidence type="ECO:0000256" key="5">
    <source>
        <dbReference type="ARBA" id="ARBA00023134"/>
    </source>
</evidence>
<comment type="subcellular location">
    <subcellularLocation>
        <location evidence="1">Cytoplasm</location>
        <location evidence="1">Cytoskeleton</location>
        <location evidence="1">Microtubule organizing center</location>
        <location evidence="1">Centrosome</location>
    </subcellularLocation>
</comment>
<evidence type="ECO:0000256" key="6">
    <source>
        <dbReference type="RuleBase" id="RU003925"/>
    </source>
</evidence>
<keyword evidence="8" id="KW-1185">Reference proteome</keyword>
<comment type="similarity">
    <text evidence="2 6">Belongs to the small GTPase superfamily. Arf family.</text>
</comment>